<keyword evidence="2" id="KW-0496">Mitochondrion</keyword>
<feature type="transmembrane region" description="Helical" evidence="1">
    <location>
        <begin position="27"/>
        <end position="47"/>
    </location>
</feature>
<dbReference type="AlphaFoldDB" id="Q1X8Y4"/>
<reference evidence="2" key="1">
    <citation type="journal article" date="2006" name="Gene">
        <title>The complete mitochondrial genome of the orbiniid polychaete Orbinia latreillii (Annelida, Orbiniidae)--A novel gene order for Annelida and implications for annelid phylogeny.</title>
        <authorList>
            <person name="Bleidorn C."/>
            <person name="Podsiadlowski L."/>
            <person name="Bartolomaeus T."/>
        </authorList>
    </citation>
    <scope>NUCLEOTIDE SEQUENCE</scope>
</reference>
<dbReference type="Gene3D" id="1.10.287.3510">
    <property type="match status" value="1"/>
</dbReference>
<evidence type="ECO:0000256" key="1">
    <source>
        <dbReference type="SAM" id="Phobius"/>
    </source>
</evidence>
<keyword evidence="1" id="KW-0812">Transmembrane</keyword>
<keyword evidence="1" id="KW-0472">Membrane</keyword>
<name>Q1X8Y4_9ANNE</name>
<sequence length="92" mass="10280">MNLLPSDFLPILAITIYFSLSTQRHHFLMILLFLEAAILTLTLSLFMSMNHYFSFYPSTFAACEAALGLACLVKLTHAFGSDLIQALSMNKC</sequence>
<geneLocation type="mitochondrion" evidence="2"/>
<keyword evidence="1" id="KW-1133">Transmembrane helix</keyword>
<accession>Q1X8Y4</accession>
<protein>
    <submittedName>
        <fullName evidence="2">NADH dehydrogenase subunit 4L</fullName>
    </submittedName>
</protein>
<organism evidence="2">
    <name type="scientific">Orbinia latreillii</name>
    <dbReference type="NCBI Taxonomy" id="195264"/>
    <lineage>
        <taxon>Eukaryota</taxon>
        <taxon>Metazoa</taxon>
        <taxon>Spiralia</taxon>
        <taxon>Lophotrochozoa</taxon>
        <taxon>Annelida</taxon>
        <taxon>Polychaeta</taxon>
        <taxon>Sedentaria</taxon>
        <taxon>Scolecida</taxon>
        <taxon>Orbiniidae</taxon>
        <taxon>Orbinia</taxon>
    </lineage>
</organism>
<proteinExistence type="predicted"/>
<evidence type="ECO:0000313" key="2">
    <source>
        <dbReference type="EMBL" id="AAX50147.1"/>
    </source>
</evidence>
<dbReference type="EMBL" id="AY961084">
    <property type="protein sequence ID" value="AAX50147.1"/>
    <property type="molecule type" value="Genomic_DNA"/>
</dbReference>
<gene>
    <name evidence="2" type="primary">nad4L</name>
</gene>